<organism evidence="1 2">
    <name type="scientific">Macaca fascicularis</name>
    <name type="common">Crab-eating macaque</name>
    <name type="synonym">Cynomolgus monkey</name>
    <dbReference type="NCBI Taxonomy" id="9541"/>
    <lineage>
        <taxon>Eukaryota</taxon>
        <taxon>Metazoa</taxon>
        <taxon>Chordata</taxon>
        <taxon>Craniata</taxon>
        <taxon>Vertebrata</taxon>
        <taxon>Euteleostomi</taxon>
        <taxon>Mammalia</taxon>
        <taxon>Eutheria</taxon>
        <taxon>Euarchontoglires</taxon>
        <taxon>Primates</taxon>
        <taxon>Haplorrhini</taxon>
        <taxon>Catarrhini</taxon>
        <taxon>Cercopithecidae</taxon>
        <taxon>Cercopithecinae</taxon>
        <taxon>Macaca</taxon>
    </lineage>
</organism>
<dbReference type="STRING" id="9541.ENSMFAP00000010834"/>
<dbReference type="AlphaFoldDB" id="A0A2K5UEQ3"/>
<keyword evidence="2" id="KW-1185">Reference proteome</keyword>
<reference evidence="1" key="2">
    <citation type="submission" date="2025-09" db="UniProtKB">
        <authorList>
            <consortium name="Ensembl"/>
        </authorList>
    </citation>
    <scope>IDENTIFICATION</scope>
</reference>
<dbReference type="GeneTree" id="ENSGT01120000271815"/>
<name>A0A2K5UEQ3_MACFA</name>
<reference evidence="1" key="1">
    <citation type="submission" date="2025-08" db="UniProtKB">
        <authorList>
            <consortium name="Ensembl"/>
        </authorList>
    </citation>
    <scope>IDENTIFICATION</scope>
</reference>
<sequence>MRTRTGCRHCVPSSGMCLSTTSPSQEPRHHDLLPEQEVPHFARGVPAAAAAEQGLPLHHAAPVVLKWSVTQAGRPRSSWTPGCGTWTCGSLTCWRARRRTCTSSTWCTRRPWWRSCRPSRQLWSRGQQVIVSYEDESSLGRHCELWPGIPYWWGNTAKTEALIRYLGDHEELRPPRRVVTWPAPTSRRTCNASWRTV</sequence>
<proteinExistence type="predicted"/>
<accession>A0A2K5UEQ3</accession>
<evidence type="ECO:0000313" key="1">
    <source>
        <dbReference type="Ensembl" id="ENSMFAP00000010834.2"/>
    </source>
</evidence>
<evidence type="ECO:0000313" key="2">
    <source>
        <dbReference type="Proteomes" id="UP000233100"/>
    </source>
</evidence>
<protein>
    <submittedName>
        <fullName evidence="1">Uncharacterized protein</fullName>
    </submittedName>
</protein>
<dbReference type="Ensembl" id="ENSMFAT00000044035.2">
    <property type="protein sequence ID" value="ENSMFAP00000010834.2"/>
    <property type="gene ID" value="ENSMFAG00000063752.1"/>
</dbReference>
<dbReference type="VEuPathDB" id="HostDB:ENSMFAG00000010644"/>
<dbReference type="Proteomes" id="UP000233100">
    <property type="component" value="Unplaced"/>
</dbReference>